<evidence type="ECO:0000256" key="2">
    <source>
        <dbReference type="ARBA" id="ARBA00022737"/>
    </source>
</evidence>
<dbReference type="SUPFAM" id="SSF50978">
    <property type="entry name" value="WD40 repeat-like"/>
    <property type="match status" value="1"/>
</dbReference>
<sequence>MNRLEIPGYYYDEDKKKYFKIEASRTAPISAAWSASSVKRRQLETHEAEARRKRLARDAGRIRRARILHEPLAGGCFLRREIGQQQKQAYSPSLEDARRESWAQGLRNKGDIRLWPDLGDAAGAGVTLMYIGGQDERSGLGVCYAALDDDSLMSSYIPRNDRDEIDFREAAVKYRNTDFKPTAETTHTPQLSSLKYHAPSHKMLVTSRQPGHPAGIGIFTPRLQMPGDGDDPSLLPLWRLGDDSSFTVFGGLPSAFKGAVVNTCAPAPASSRFICVAGTNMGIFTHHEQHDRTRLCWLTSFPPNHNAGKPYRQRRGGGTTHDDHRTFIPDDFYMKESHGEIFALDFLAQNPADVIIAAGRSRDICLIDTRCPEDEWTYIQHNSSVAHVRSVGNYEVLAAGPRSSMAIYDVRYNRYSPYQNNNRSTYTSSGGPSAGSSSAGSARRNHHQHRRAKDGSNRSSKLLPAVAKSSAVPVVEFPEYKNDPYLLHIGFDVLDHKDGGIVAAAHDDGAVGLYSLKSGRRLRVPAFDDKHNTGGGNNSVVKSLMFQTMPGDVHPSLFIGRGTKIEKFSFGRAFKRKGGGVVEGLED</sequence>
<feature type="compositionally biased region" description="Basic residues" evidence="3">
    <location>
        <begin position="443"/>
        <end position="452"/>
    </location>
</feature>
<evidence type="ECO:0008006" key="6">
    <source>
        <dbReference type="Google" id="ProtNLM"/>
    </source>
</evidence>
<dbReference type="PANTHER" id="PTHR44472">
    <property type="entry name" value="DDB1- AND CUL4-ASSOCIATED FACTOR 4-RELATED"/>
    <property type="match status" value="1"/>
</dbReference>
<dbReference type="EMBL" id="JAUEDM010000006">
    <property type="protein sequence ID" value="KAK3315280.1"/>
    <property type="molecule type" value="Genomic_DNA"/>
</dbReference>
<dbReference type="PANTHER" id="PTHR44472:SF1">
    <property type="entry name" value="DDB1 AND CUL4 ASSOCIATED FACTOR 4"/>
    <property type="match status" value="1"/>
</dbReference>
<evidence type="ECO:0000313" key="4">
    <source>
        <dbReference type="EMBL" id="KAK3315280.1"/>
    </source>
</evidence>
<comment type="caution">
    <text evidence="4">The sequence shown here is derived from an EMBL/GenBank/DDBJ whole genome shotgun (WGS) entry which is preliminary data.</text>
</comment>
<proteinExistence type="predicted"/>
<name>A0AAE0HYP4_9PEZI</name>
<evidence type="ECO:0000256" key="1">
    <source>
        <dbReference type="ARBA" id="ARBA00022574"/>
    </source>
</evidence>
<protein>
    <recommendedName>
        <fullName evidence="6">Myocyte-specific enhancer factor 2d</fullName>
    </recommendedName>
</protein>
<keyword evidence="2" id="KW-0677">Repeat</keyword>
<feature type="region of interest" description="Disordered" evidence="3">
    <location>
        <begin position="419"/>
        <end position="464"/>
    </location>
</feature>
<evidence type="ECO:0000256" key="3">
    <source>
        <dbReference type="SAM" id="MobiDB-lite"/>
    </source>
</evidence>
<keyword evidence="1" id="KW-0853">WD repeat</keyword>
<dbReference type="Proteomes" id="UP001283341">
    <property type="component" value="Unassembled WGS sequence"/>
</dbReference>
<dbReference type="InterPro" id="IPR036322">
    <property type="entry name" value="WD40_repeat_dom_sf"/>
</dbReference>
<gene>
    <name evidence="4" type="ORF">B0H66DRAFT_564947</name>
</gene>
<dbReference type="Gene3D" id="2.130.10.10">
    <property type="entry name" value="YVTN repeat-like/Quinoprotein amine dehydrogenase"/>
    <property type="match status" value="1"/>
</dbReference>
<accession>A0AAE0HYP4</accession>
<dbReference type="AlphaFoldDB" id="A0AAE0HYP4"/>
<feature type="compositionally biased region" description="Low complexity" evidence="3">
    <location>
        <begin position="428"/>
        <end position="442"/>
    </location>
</feature>
<keyword evidence="5" id="KW-1185">Reference proteome</keyword>
<dbReference type="InterPro" id="IPR052254">
    <property type="entry name" value="CUL4-DDB1_E3_ligase_receptor"/>
</dbReference>
<dbReference type="GO" id="GO:0080008">
    <property type="term" value="C:Cul4-RING E3 ubiquitin ligase complex"/>
    <property type="evidence" value="ECO:0007669"/>
    <property type="project" value="TreeGrafter"/>
</dbReference>
<dbReference type="InterPro" id="IPR015943">
    <property type="entry name" value="WD40/YVTN_repeat-like_dom_sf"/>
</dbReference>
<reference evidence="4" key="2">
    <citation type="submission" date="2023-06" db="EMBL/GenBank/DDBJ databases">
        <authorList>
            <consortium name="Lawrence Berkeley National Laboratory"/>
            <person name="Haridas S."/>
            <person name="Hensen N."/>
            <person name="Bonometti L."/>
            <person name="Westerberg I."/>
            <person name="Brannstrom I.O."/>
            <person name="Guillou S."/>
            <person name="Cros-Aarteil S."/>
            <person name="Calhoun S."/>
            <person name="Kuo A."/>
            <person name="Mondo S."/>
            <person name="Pangilinan J."/>
            <person name="Riley R."/>
            <person name="Labutti K."/>
            <person name="Andreopoulos B."/>
            <person name="Lipzen A."/>
            <person name="Chen C."/>
            <person name="Yanf M."/>
            <person name="Daum C."/>
            <person name="Ng V."/>
            <person name="Clum A."/>
            <person name="Steindorff A."/>
            <person name="Ohm R."/>
            <person name="Martin F."/>
            <person name="Silar P."/>
            <person name="Natvig D."/>
            <person name="Lalanne C."/>
            <person name="Gautier V."/>
            <person name="Ament-Velasquez S.L."/>
            <person name="Kruys A."/>
            <person name="Hutchinson M.I."/>
            <person name="Powell A.J."/>
            <person name="Barry K."/>
            <person name="Miller A.N."/>
            <person name="Grigoriev I.V."/>
            <person name="Debuchy R."/>
            <person name="Gladieux P."/>
            <person name="Thoren M.H."/>
            <person name="Johannesson H."/>
        </authorList>
    </citation>
    <scope>NUCLEOTIDE SEQUENCE</scope>
    <source>
        <strain evidence="4">CBS 118394</strain>
    </source>
</reference>
<evidence type="ECO:0000313" key="5">
    <source>
        <dbReference type="Proteomes" id="UP001283341"/>
    </source>
</evidence>
<organism evidence="4 5">
    <name type="scientific">Apodospora peruviana</name>
    <dbReference type="NCBI Taxonomy" id="516989"/>
    <lineage>
        <taxon>Eukaryota</taxon>
        <taxon>Fungi</taxon>
        <taxon>Dikarya</taxon>
        <taxon>Ascomycota</taxon>
        <taxon>Pezizomycotina</taxon>
        <taxon>Sordariomycetes</taxon>
        <taxon>Sordariomycetidae</taxon>
        <taxon>Sordariales</taxon>
        <taxon>Lasiosphaeriaceae</taxon>
        <taxon>Apodospora</taxon>
    </lineage>
</organism>
<reference evidence="4" key="1">
    <citation type="journal article" date="2023" name="Mol. Phylogenet. Evol.">
        <title>Genome-scale phylogeny and comparative genomics of the fungal order Sordariales.</title>
        <authorList>
            <person name="Hensen N."/>
            <person name="Bonometti L."/>
            <person name="Westerberg I."/>
            <person name="Brannstrom I.O."/>
            <person name="Guillou S."/>
            <person name="Cros-Aarteil S."/>
            <person name="Calhoun S."/>
            <person name="Haridas S."/>
            <person name="Kuo A."/>
            <person name="Mondo S."/>
            <person name="Pangilinan J."/>
            <person name="Riley R."/>
            <person name="LaButti K."/>
            <person name="Andreopoulos B."/>
            <person name="Lipzen A."/>
            <person name="Chen C."/>
            <person name="Yan M."/>
            <person name="Daum C."/>
            <person name="Ng V."/>
            <person name="Clum A."/>
            <person name="Steindorff A."/>
            <person name="Ohm R.A."/>
            <person name="Martin F."/>
            <person name="Silar P."/>
            <person name="Natvig D.O."/>
            <person name="Lalanne C."/>
            <person name="Gautier V."/>
            <person name="Ament-Velasquez S.L."/>
            <person name="Kruys A."/>
            <person name="Hutchinson M.I."/>
            <person name="Powell A.J."/>
            <person name="Barry K."/>
            <person name="Miller A.N."/>
            <person name="Grigoriev I.V."/>
            <person name="Debuchy R."/>
            <person name="Gladieux P."/>
            <person name="Hiltunen Thoren M."/>
            <person name="Johannesson H."/>
        </authorList>
    </citation>
    <scope>NUCLEOTIDE SEQUENCE</scope>
    <source>
        <strain evidence="4">CBS 118394</strain>
    </source>
</reference>